<name>A0ABD4SL46_LACDL</name>
<organism evidence="1 2">
    <name type="scientific">Lactobacillus delbrueckii subsp. lactis</name>
    <dbReference type="NCBI Taxonomy" id="29397"/>
    <lineage>
        <taxon>Bacteria</taxon>
        <taxon>Bacillati</taxon>
        <taxon>Bacillota</taxon>
        <taxon>Bacilli</taxon>
        <taxon>Lactobacillales</taxon>
        <taxon>Lactobacillaceae</taxon>
        <taxon>Lactobacillus</taxon>
    </lineage>
</organism>
<protein>
    <submittedName>
        <fullName evidence="1">IS66 family insertion sequence element accessory protein TnpB</fullName>
    </submittedName>
</protein>
<gene>
    <name evidence="1" type="primary">tnpB</name>
    <name evidence="1" type="ORF">LOB85_07845</name>
</gene>
<dbReference type="PANTHER" id="PTHR36455:SF1">
    <property type="entry name" value="BLR8292 PROTEIN"/>
    <property type="match status" value="1"/>
</dbReference>
<proteinExistence type="predicted"/>
<dbReference type="RefSeq" id="WP_231524744.1">
    <property type="nucleotide sequence ID" value="NZ_JAJNUY010000039.1"/>
</dbReference>
<dbReference type="EMBL" id="JAJNUY010000039">
    <property type="protein sequence ID" value="MCD5564014.1"/>
    <property type="molecule type" value="Genomic_DNA"/>
</dbReference>
<evidence type="ECO:0000313" key="2">
    <source>
        <dbReference type="Proteomes" id="UP001200334"/>
    </source>
</evidence>
<comment type="caution">
    <text evidence="1">The sequence shown here is derived from an EMBL/GenBank/DDBJ whole genome shotgun (WGS) entry which is preliminary data.</text>
</comment>
<evidence type="ECO:0000313" key="1">
    <source>
        <dbReference type="EMBL" id="MCD5564014.1"/>
    </source>
</evidence>
<dbReference type="AlphaFoldDB" id="A0ABD4SL46"/>
<dbReference type="PANTHER" id="PTHR36455">
    <property type="match status" value="1"/>
</dbReference>
<reference evidence="1 2" key="1">
    <citation type="submission" date="2021-12" db="EMBL/GenBank/DDBJ databases">
        <title>Antimicrobial susceptibility of Lactobacillus delbrueckii subsp. lactis obtained from milk products and other habitats.</title>
        <authorList>
            <person name="Shani N."/>
        </authorList>
    </citation>
    <scope>NUCLEOTIDE SEQUENCE [LARGE SCALE GENOMIC DNA]</scope>
    <source>
        <strain evidence="1 2">FAM 21755</strain>
    </source>
</reference>
<dbReference type="Pfam" id="PF05717">
    <property type="entry name" value="TnpB_IS66"/>
    <property type="match status" value="1"/>
</dbReference>
<dbReference type="Proteomes" id="UP001200334">
    <property type="component" value="Unassembled WGS sequence"/>
</dbReference>
<dbReference type="InterPro" id="IPR008878">
    <property type="entry name" value="Transposase_IS66_Orf2"/>
</dbReference>
<sequence length="101" mass="11825">MINLAELGRVFIVCGKTDMRRGIDSLAYIVKKSFNLDPFSGCVFLFCGSRRDRFTALYWVHKRFENGKLVWPNNEDEVRELSDEQVMRLMQGFTIDQLHCT</sequence>
<accession>A0ABD4SL46</accession>
<dbReference type="NCBIfam" id="NF033819">
    <property type="entry name" value="IS66_TnpB"/>
    <property type="match status" value="1"/>
</dbReference>